<proteinExistence type="predicted"/>
<evidence type="ECO:0000313" key="2">
    <source>
        <dbReference type="Proteomes" id="UP000325811"/>
    </source>
</evidence>
<evidence type="ECO:0000313" key="1">
    <source>
        <dbReference type="EMBL" id="VVD32864.1"/>
    </source>
</evidence>
<dbReference type="EMBL" id="LR699554">
    <property type="protein sequence ID" value="VVD32864.1"/>
    <property type="molecule type" value="Genomic_DNA"/>
</dbReference>
<keyword evidence="2" id="KW-1185">Reference proteome</keyword>
<dbReference type="KEGG" id="pdio:PDMSB3_1580.1"/>
<reference evidence="1 2" key="1">
    <citation type="submission" date="2019-08" db="EMBL/GenBank/DDBJ databases">
        <authorList>
            <person name="Herpell B J."/>
        </authorList>
    </citation>
    <scope>NUCLEOTIDE SEQUENCE [LARGE SCALE GENOMIC DNA]</scope>
    <source>
        <strain evidence="2">Msb3</strain>
    </source>
</reference>
<dbReference type="SUPFAM" id="SSF53474">
    <property type="entry name" value="alpha/beta-Hydrolases"/>
    <property type="match status" value="1"/>
</dbReference>
<name>A0A5Q4Z3A4_9BURK</name>
<dbReference type="Proteomes" id="UP000325811">
    <property type="component" value="Chromosome II"/>
</dbReference>
<protein>
    <submittedName>
        <fullName evidence="1">PE-PPE domain-containing protein</fullName>
    </submittedName>
</protein>
<sequence>MFVRQRSQERSVWVGSSALGSAAFAWNVSTALGRPVAAIVPGYGVADVIYQALGGWFGFGMYSYEMKQPIQEWLAHTAPAVASIGRGLLKTVPGHAEASTGVPVFRHGSGSSDVFHAILKESDSFKRVFGHSKGALVISNAMLDLPAEKTRNIEVVTFGCPVDESTPSAGYEQFLGVWDWLGSLNAWGNKAEHHPWTSHSTNTGWPLSMEIAQLSHDLQKMSKPQREDPVSQAFPG</sequence>
<dbReference type="InterPro" id="IPR029058">
    <property type="entry name" value="AB_hydrolase_fold"/>
</dbReference>
<gene>
    <name evidence="1" type="ORF">PDMSB3_1580</name>
</gene>
<accession>A0A5Q4Z3A4</accession>
<organism evidence="1 2">
    <name type="scientific">Paraburkholderia dioscoreae</name>
    <dbReference type="NCBI Taxonomy" id="2604047"/>
    <lineage>
        <taxon>Bacteria</taxon>
        <taxon>Pseudomonadati</taxon>
        <taxon>Pseudomonadota</taxon>
        <taxon>Betaproteobacteria</taxon>
        <taxon>Burkholderiales</taxon>
        <taxon>Burkholderiaceae</taxon>
        <taxon>Paraburkholderia</taxon>
    </lineage>
</organism>
<dbReference type="AlphaFoldDB" id="A0A5Q4Z3A4"/>